<comment type="function">
    <text evidence="4">Nucleoside triphosphate pyrophosphatase that hydrolyzes dTTP and UTP. May have a dual role in cell division arrest and in preventing the incorporation of modified nucleotides into cellular nucleic acids.</text>
</comment>
<dbReference type="RefSeq" id="WP_081129469.1">
    <property type="nucleotide sequence ID" value="NZ_LDOS01000002.1"/>
</dbReference>
<dbReference type="GO" id="GO:0036221">
    <property type="term" value="F:UTP diphosphatase activity"/>
    <property type="evidence" value="ECO:0007669"/>
    <property type="project" value="RHEA"/>
</dbReference>
<feature type="site" description="Important for substrate specificity" evidence="4">
    <location>
        <position position="158"/>
    </location>
</feature>
<feature type="site" description="Important for substrate specificity" evidence="4">
    <location>
        <position position="76"/>
    </location>
</feature>
<comment type="caution">
    <text evidence="4">Lacks conserved residue(s) required for the propagation of feature annotation.</text>
</comment>
<dbReference type="GO" id="GO:0009117">
    <property type="term" value="P:nucleotide metabolic process"/>
    <property type="evidence" value="ECO:0007669"/>
    <property type="project" value="UniProtKB-KW"/>
</dbReference>
<evidence type="ECO:0000256" key="1">
    <source>
        <dbReference type="ARBA" id="ARBA00001968"/>
    </source>
</evidence>
<dbReference type="EMBL" id="MWQO01000003">
    <property type="protein sequence ID" value="THD12083.1"/>
    <property type="molecule type" value="Genomic_DNA"/>
</dbReference>
<comment type="caution">
    <text evidence="5">The sequence shown here is derived from an EMBL/GenBank/DDBJ whole genome shotgun (WGS) entry which is preliminary data.</text>
</comment>
<keyword evidence="2 4" id="KW-0378">Hydrolase</keyword>
<name>A0A4S3KSI0_9GAMM</name>
<dbReference type="PANTHER" id="PTHR43213:SF5">
    <property type="entry name" value="BIFUNCTIONAL DTTP_UTP PYROPHOSPHATASE_METHYLTRANSFERASE PROTEIN-RELATED"/>
    <property type="match status" value="1"/>
</dbReference>
<evidence type="ECO:0000313" key="6">
    <source>
        <dbReference type="Proteomes" id="UP000307749"/>
    </source>
</evidence>
<dbReference type="HAMAP" id="MF_00528">
    <property type="entry name" value="Maf"/>
    <property type="match status" value="1"/>
</dbReference>
<evidence type="ECO:0000256" key="4">
    <source>
        <dbReference type="HAMAP-Rule" id="MF_00528"/>
    </source>
</evidence>
<evidence type="ECO:0000256" key="3">
    <source>
        <dbReference type="ARBA" id="ARBA00023080"/>
    </source>
</evidence>
<dbReference type="InterPro" id="IPR029001">
    <property type="entry name" value="ITPase-like_fam"/>
</dbReference>
<comment type="subcellular location">
    <subcellularLocation>
        <location evidence="4">Cytoplasm</location>
    </subcellularLocation>
</comment>
<dbReference type="GO" id="GO:0036218">
    <property type="term" value="F:dTTP diphosphatase activity"/>
    <property type="evidence" value="ECO:0007669"/>
    <property type="project" value="RHEA"/>
</dbReference>
<feature type="active site" description="Proton acceptor" evidence="4">
    <location>
        <position position="75"/>
    </location>
</feature>
<evidence type="ECO:0000313" key="5">
    <source>
        <dbReference type="EMBL" id="THD12083.1"/>
    </source>
</evidence>
<sequence>MDPAPRLFLASRSPRRRELLARLGCVFESLDVEVPEQRHAGETPADYVQRVARAKAMAGWARVHGAQSAWVLGADTEVVLDDRVFGKPADAAEALDMLQRLRGREHEVLSALCLLGEDGERRALVRSTVRFAPLDAETLRTYVASGEPFGKAGAYAIQGYAESFVTHLAGSHSAVMGLPLHETASLLRAAGVHVAPPAGAKK</sequence>
<dbReference type="EC" id="3.6.1.9" evidence="4"/>
<dbReference type="InterPro" id="IPR003697">
    <property type="entry name" value="Maf-like"/>
</dbReference>
<dbReference type="SUPFAM" id="SSF52972">
    <property type="entry name" value="ITPase-like"/>
    <property type="match status" value="1"/>
</dbReference>
<dbReference type="NCBIfam" id="TIGR00172">
    <property type="entry name" value="maf"/>
    <property type="match status" value="1"/>
</dbReference>
<gene>
    <name evidence="5" type="ORF">B1806_00560</name>
</gene>
<dbReference type="Pfam" id="PF02545">
    <property type="entry name" value="Maf"/>
    <property type="match status" value="1"/>
</dbReference>
<comment type="catalytic activity">
    <reaction evidence="4">
        <text>dTTP + H2O = dTMP + diphosphate + H(+)</text>
        <dbReference type="Rhea" id="RHEA:28534"/>
        <dbReference type="ChEBI" id="CHEBI:15377"/>
        <dbReference type="ChEBI" id="CHEBI:15378"/>
        <dbReference type="ChEBI" id="CHEBI:33019"/>
        <dbReference type="ChEBI" id="CHEBI:37568"/>
        <dbReference type="ChEBI" id="CHEBI:63528"/>
        <dbReference type="EC" id="3.6.1.9"/>
    </reaction>
</comment>
<dbReference type="STRING" id="993689.GCA_002077135_03190"/>
<reference evidence="5 6" key="1">
    <citation type="submission" date="2017-02" db="EMBL/GenBank/DDBJ databases">
        <title>Whole genome sequencing of Metallibacterium scheffleri DSM 24874 (T).</title>
        <authorList>
            <person name="Kumar S."/>
            <person name="Patil P."/>
            <person name="Patil P.B."/>
        </authorList>
    </citation>
    <scope>NUCLEOTIDE SEQUENCE [LARGE SCALE GENOMIC DNA]</scope>
    <source>
        <strain evidence="5 6">DSM 24874</strain>
    </source>
</reference>
<dbReference type="AlphaFoldDB" id="A0A4S3KSI0"/>
<feature type="site" description="Important for substrate specificity" evidence="4">
    <location>
        <position position="15"/>
    </location>
</feature>
<dbReference type="GO" id="GO:0005737">
    <property type="term" value="C:cytoplasm"/>
    <property type="evidence" value="ECO:0007669"/>
    <property type="project" value="UniProtKB-SubCell"/>
</dbReference>
<keyword evidence="6" id="KW-1185">Reference proteome</keyword>
<comment type="similarity">
    <text evidence="4">Belongs to the Maf family. YhdE subfamily.</text>
</comment>
<dbReference type="PIRSF" id="PIRSF006305">
    <property type="entry name" value="Maf"/>
    <property type="match status" value="1"/>
</dbReference>
<comment type="catalytic activity">
    <reaction evidence="4">
        <text>UTP + H2O = UMP + diphosphate + H(+)</text>
        <dbReference type="Rhea" id="RHEA:29395"/>
        <dbReference type="ChEBI" id="CHEBI:15377"/>
        <dbReference type="ChEBI" id="CHEBI:15378"/>
        <dbReference type="ChEBI" id="CHEBI:33019"/>
        <dbReference type="ChEBI" id="CHEBI:46398"/>
        <dbReference type="ChEBI" id="CHEBI:57865"/>
        <dbReference type="EC" id="3.6.1.9"/>
    </reaction>
</comment>
<dbReference type="PANTHER" id="PTHR43213">
    <property type="entry name" value="BIFUNCTIONAL DTTP/UTP PYROPHOSPHATASE/METHYLTRANSFERASE PROTEIN-RELATED"/>
    <property type="match status" value="1"/>
</dbReference>
<organism evidence="5 6">
    <name type="scientific">Metallibacterium scheffleri</name>
    <dbReference type="NCBI Taxonomy" id="993689"/>
    <lineage>
        <taxon>Bacteria</taxon>
        <taxon>Pseudomonadati</taxon>
        <taxon>Pseudomonadota</taxon>
        <taxon>Gammaproteobacteria</taxon>
        <taxon>Lysobacterales</taxon>
        <taxon>Rhodanobacteraceae</taxon>
        <taxon>Metallibacterium</taxon>
    </lineage>
</organism>
<dbReference type="Proteomes" id="UP000307749">
    <property type="component" value="Unassembled WGS sequence"/>
</dbReference>
<dbReference type="OrthoDB" id="9807767at2"/>
<dbReference type="Gene3D" id="3.90.950.10">
    <property type="match status" value="1"/>
</dbReference>
<proteinExistence type="inferred from homology"/>
<dbReference type="CDD" id="cd00555">
    <property type="entry name" value="Maf"/>
    <property type="match status" value="1"/>
</dbReference>
<keyword evidence="4" id="KW-0963">Cytoplasm</keyword>
<comment type="cofactor">
    <cofactor evidence="1 4">
        <name>a divalent metal cation</name>
        <dbReference type="ChEBI" id="CHEBI:60240"/>
    </cofactor>
</comment>
<accession>A0A4S3KSI0</accession>
<keyword evidence="3 4" id="KW-0546">Nucleotide metabolism</keyword>
<protein>
    <recommendedName>
        <fullName evidence="4">dTTP/UTP pyrophosphatase</fullName>
        <shortName evidence="4">dTTPase/UTPase</shortName>
        <ecNumber evidence="4">3.6.1.9</ecNumber>
    </recommendedName>
    <alternativeName>
        <fullName evidence="4">Nucleoside triphosphate pyrophosphatase</fullName>
    </alternativeName>
    <alternativeName>
        <fullName evidence="4">Nucleotide pyrophosphatase</fullName>
        <shortName evidence="4">Nucleotide PPase</shortName>
    </alternativeName>
</protein>
<evidence type="ECO:0000256" key="2">
    <source>
        <dbReference type="ARBA" id="ARBA00022801"/>
    </source>
</evidence>